<dbReference type="InterPro" id="IPR000225">
    <property type="entry name" value="Armadillo"/>
</dbReference>
<dbReference type="EMBL" id="KB097639">
    <property type="protein sequence ID" value="ESN92652.1"/>
    <property type="molecule type" value="Genomic_DNA"/>
</dbReference>
<proteinExistence type="predicted"/>
<dbReference type="GO" id="GO:0016342">
    <property type="term" value="C:catenin complex"/>
    <property type="evidence" value="ECO:0000318"/>
    <property type="project" value="GO_Central"/>
</dbReference>
<evidence type="ECO:0000256" key="1">
    <source>
        <dbReference type="PROSITE-ProRule" id="PRU00259"/>
    </source>
</evidence>
<feature type="repeat" description="ARM" evidence="1">
    <location>
        <begin position="334"/>
        <end position="377"/>
    </location>
</feature>
<dbReference type="InterPro" id="IPR011989">
    <property type="entry name" value="ARM-like"/>
</dbReference>
<reference evidence="4" key="3">
    <citation type="submission" date="2015-06" db="UniProtKB">
        <authorList>
            <consortium name="EnsemblMetazoa"/>
        </authorList>
    </citation>
    <scope>IDENTIFICATION</scope>
</reference>
<dbReference type="GO" id="GO:0016922">
    <property type="term" value="F:nuclear receptor binding"/>
    <property type="evidence" value="ECO:0000318"/>
    <property type="project" value="GO_Central"/>
</dbReference>
<evidence type="ECO:0008006" key="6">
    <source>
        <dbReference type="Google" id="ProtNLM"/>
    </source>
</evidence>
<accession>T1EEE9</accession>
<feature type="region of interest" description="Disordered" evidence="2">
    <location>
        <begin position="566"/>
        <end position="586"/>
    </location>
</feature>
<dbReference type="GeneID" id="20194951"/>
<dbReference type="GO" id="GO:0045294">
    <property type="term" value="F:alpha-catenin binding"/>
    <property type="evidence" value="ECO:0000318"/>
    <property type="project" value="GO_Central"/>
</dbReference>
<dbReference type="GO" id="GO:0045944">
    <property type="term" value="P:positive regulation of transcription by RNA polymerase II"/>
    <property type="evidence" value="ECO:0000318"/>
    <property type="project" value="GO_Central"/>
</dbReference>
<dbReference type="AlphaFoldDB" id="T1EEE9"/>
<evidence type="ECO:0000256" key="2">
    <source>
        <dbReference type="SAM" id="MobiDB-lite"/>
    </source>
</evidence>
<feature type="repeat" description="ARM" evidence="1">
    <location>
        <begin position="415"/>
        <end position="457"/>
    </location>
</feature>
<dbReference type="GO" id="GO:0045296">
    <property type="term" value="F:cadherin binding"/>
    <property type="evidence" value="ECO:0000318"/>
    <property type="project" value="GO_Central"/>
</dbReference>
<dbReference type="RefSeq" id="XP_009028963.1">
    <property type="nucleotide sequence ID" value="XM_009030715.1"/>
</dbReference>
<feature type="repeat" description="ARM" evidence="1">
    <location>
        <begin position="292"/>
        <end position="334"/>
    </location>
</feature>
<feature type="repeat" description="ARM" evidence="1">
    <location>
        <begin position="208"/>
        <end position="251"/>
    </location>
</feature>
<dbReference type="OMA" id="DPLMFDM"/>
<dbReference type="InParanoid" id="T1EEE9"/>
<dbReference type="GO" id="GO:0003713">
    <property type="term" value="F:transcription coactivator activity"/>
    <property type="evidence" value="ECO:0000318"/>
    <property type="project" value="GO_Central"/>
</dbReference>
<dbReference type="GO" id="GO:0060070">
    <property type="term" value="P:canonical Wnt signaling pathway"/>
    <property type="evidence" value="ECO:0000318"/>
    <property type="project" value="GO_Central"/>
</dbReference>
<dbReference type="Proteomes" id="UP000015101">
    <property type="component" value="Unassembled WGS sequence"/>
</dbReference>
<dbReference type="PANTHER" id="PTHR45976">
    <property type="entry name" value="ARMADILLO SEGMENT POLARITY PROTEIN"/>
    <property type="match status" value="1"/>
</dbReference>
<feature type="repeat" description="ARM" evidence="1">
    <location>
        <begin position="457"/>
        <end position="499"/>
    </location>
</feature>
<dbReference type="CTD" id="20194951"/>
<dbReference type="STRING" id="6412.T1EEE9"/>
<dbReference type="InterPro" id="IPR013284">
    <property type="entry name" value="Beta-catenin"/>
</dbReference>
<feature type="region of interest" description="Disordered" evidence="2">
    <location>
        <begin position="686"/>
        <end position="713"/>
    </location>
</feature>
<dbReference type="EnsemblMetazoa" id="HelroT108064">
    <property type="protein sequence ID" value="HelroP108064"/>
    <property type="gene ID" value="HelroG108064"/>
</dbReference>
<feature type="repeat" description="ARM" evidence="1">
    <location>
        <begin position="504"/>
        <end position="547"/>
    </location>
</feature>
<dbReference type="GO" id="GO:0005634">
    <property type="term" value="C:nucleus"/>
    <property type="evidence" value="ECO:0000318"/>
    <property type="project" value="GO_Central"/>
</dbReference>
<feature type="compositionally biased region" description="Low complexity" evidence="2">
    <location>
        <begin position="573"/>
        <end position="582"/>
    </location>
</feature>
<dbReference type="GO" id="GO:0005912">
    <property type="term" value="C:adherens junction"/>
    <property type="evidence" value="ECO:0000318"/>
    <property type="project" value="GO_Central"/>
</dbReference>
<dbReference type="KEGG" id="hro:HELRODRAFT_108064"/>
<dbReference type="Gene3D" id="1.25.10.10">
    <property type="entry name" value="Leucine-rich Repeat Variant"/>
    <property type="match status" value="1"/>
</dbReference>
<dbReference type="GO" id="GO:0005737">
    <property type="term" value="C:cytoplasm"/>
    <property type="evidence" value="ECO:0000318"/>
    <property type="project" value="GO_Central"/>
</dbReference>
<feature type="repeat" description="ARM" evidence="1">
    <location>
        <begin position="166"/>
        <end position="208"/>
    </location>
</feature>
<keyword evidence="5" id="KW-1185">Reference proteome</keyword>
<dbReference type="PRINTS" id="PR01869">
    <property type="entry name" value="BCATNINFAMLY"/>
</dbReference>
<evidence type="ECO:0000313" key="3">
    <source>
        <dbReference type="EMBL" id="ESN92652.1"/>
    </source>
</evidence>
<reference evidence="3 5" key="2">
    <citation type="journal article" date="2013" name="Nature">
        <title>Insights into bilaterian evolution from three spiralian genomes.</title>
        <authorList>
            <person name="Simakov O."/>
            <person name="Marletaz F."/>
            <person name="Cho S.J."/>
            <person name="Edsinger-Gonzales E."/>
            <person name="Havlak P."/>
            <person name="Hellsten U."/>
            <person name="Kuo D.H."/>
            <person name="Larsson T."/>
            <person name="Lv J."/>
            <person name="Arendt D."/>
            <person name="Savage R."/>
            <person name="Osoegawa K."/>
            <person name="de Jong P."/>
            <person name="Grimwood J."/>
            <person name="Chapman J.A."/>
            <person name="Shapiro H."/>
            <person name="Aerts A."/>
            <person name="Otillar R.P."/>
            <person name="Terry A.Y."/>
            <person name="Boore J.L."/>
            <person name="Grigoriev I.V."/>
            <person name="Lindberg D.R."/>
            <person name="Seaver E.C."/>
            <person name="Weisblat D.A."/>
            <person name="Putnam N.H."/>
            <person name="Rokhsar D.S."/>
        </authorList>
    </citation>
    <scope>NUCLEOTIDE SEQUENCE</scope>
</reference>
<dbReference type="EMBL" id="AMQM01001784">
    <property type="status" value="NOT_ANNOTATED_CDS"/>
    <property type="molecule type" value="Genomic_DNA"/>
</dbReference>
<protein>
    <recommendedName>
        <fullName evidence="6">Armadillo segment polarity protein</fullName>
    </recommendedName>
</protein>
<reference evidence="5" key="1">
    <citation type="submission" date="2012-12" db="EMBL/GenBank/DDBJ databases">
        <authorList>
            <person name="Hellsten U."/>
            <person name="Grimwood J."/>
            <person name="Chapman J.A."/>
            <person name="Shapiro H."/>
            <person name="Aerts A."/>
            <person name="Otillar R.P."/>
            <person name="Terry A.Y."/>
            <person name="Boore J.L."/>
            <person name="Simakov O."/>
            <person name="Marletaz F."/>
            <person name="Cho S.-J."/>
            <person name="Edsinger-Gonzales E."/>
            <person name="Havlak P."/>
            <person name="Kuo D.-H."/>
            <person name="Larsson T."/>
            <person name="Lv J."/>
            <person name="Arendt D."/>
            <person name="Savage R."/>
            <person name="Osoegawa K."/>
            <person name="de Jong P."/>
            <person name="Lindberg D.R."/>
            <person name="Seaver E.C."/>
            <person name="Weisblat D.A."/>
            <person name="Putnam N.H."/>
            <person name="Grigoriev I.V."/>
            <person name="Rokhsar D.S."/>
        </authorList>
    </citation>
    <scope>NUCLEOTIDE SEQUENCE</scope>
</reference>
<dbReference type="OrthoDB" id="195736at2759"/>
<dbReference type="SMART" id="SM00185">
    <property type="entry name" value="ARM"/>
    <property type="match status" value="11"/>
</dbReference>
<dbReference type="PROSITE" id="PS50176">
    <property type="entry name" value="ARM_REPEAT"/>
    <property type="match status" value="8"/>
</dbReference>
<evidence type="ECO:0000313" key="5">
    <source>
        <dbReference type="Proteomes" id="UP000015101"/>
    </source>
</evidence>
<gene>
    <name evidence="4" type="primary">20194951</name>
    <name evidence="3" type="ORF">HELRODRAFT_108064</name>
</gene>
<dbReference type="GO" id="GO:0019903">
    <property type="term" value="F:protein phosphatase binding"/>
    <property type="evidence" value="ECO:0000318"/>
    <property type="project" value="GO_Central"/>
</dbReference>
<evidence type="ECO:0000313" key="4">
    <source>
        <dbReference type="EnsemblMetazoa" id="HelroP108064"/>
    </source>
</evidence>
<dbReference type="SUPFAM" id="SSF48371">
    <property type="entry name" value="ARM repeat"/>
    <property type="match status" value="1"/>
</dbReference>
<sequence>MNIPPSPGHQNFINLGEMPPAMDSTQQTLLWQQNQYMADSGIHSAAGTQTPSLSSKLGIDGATIGDNMSSQQSQLYTFDDFSVPPVYGQPQVDEIQGIQCGMPLSQANPPPGYFDQMGAEGICPPSNMMHPDPTMDGEWLSEPSQMLREAVANLVNYQDVSDMAQTAIPELANLLNGEDHVVVGQAAMMVHQLSKKEASRHAIINSPLMVKSLINGINTTADTETMRYLAGTLHNLSHHRQGLLAIFQSGGIPSLVKLLSSNVESVLFYAITTLHNLLLHQEGSKMAVRMAGGLQKMIALLQSTNIKFLAITTDCLQLLAYGNQESKLIILSSNGPTELVKIMHSYSYEKLLWTTSRVLKVLSVCPQNKPAIIAAGGMSALAMHLCHPSQRLVQNCLWTLRNLSDTATHAENLEPLLQVLVQMLAANDANIVTCVAGILSNLTCNNQTNKMVVCRAGGIETLIRTLVQAGDREDITEPTICALRHLTSRHPEAEMAQNSVRLFNGLPLLIKLLQPPSRWPLMKAIMGLIRNLALAPANQTPLREHGAIPKIAQILARAHQDIQRAGGMGVQGSNSSSSSSSSAVSHPPVYVDGVKMEEVLEGAIGTLHIMSREVNNRTVIRSIENIMPILTQLLYYPNENIQRMAHGVLCELNVQPQPPPLQQQQPHIHVQQPQQPHMHLQQQQQHTIVPQQQQQQQQHIHSHHQWSGNGNNGNNPMTMMMNPSTPGKINNSNNIINGSSSSSSGGNAFESQQLQLQQQHQQQQQHHRMLDMNTFNYLLN</sequence>
<dbReference type="eggNOG" id="KOG4203">
    <property type="taxonomic scope" value="Eukaryota"/>
</dbReference>
<dbReference type="Pfam" id="PF00514">
    <property type="entry name" value="Arm"/>
    <property type="match status" value="2"/>
</dbReference>
<name>T1EEE9_HELRO</name>
<feature type="region of interest" description="Disordered" evidence="2">
    <location>
        <begin position="725"/>
        <end position="767"/>
    </location>
</feature>
<dbReference type="InterPro" id="IPR016024">
    <property type="entry name" value="ARM-type_fold"/>
</dbReference>
<organism evidence="4 5">
    <name type="scientific">Helobdella robusta</name>
    <name type="common">Californian leech</name>
    <dbReference type="NCBI Taxonomy" id="6412"/>
    <lineage>
        <taxon>Eukaryota</taxon>
        <taxon>Metazoa</taxon>
        <taxon>Spiralia</taxon>
        <taxon>Lophotrochozoa</taxon>
        <taxon>Annelida</taxon>
        <taxon>Clitellata</taxon>
        <taxon>Hirudinea</taxon>
        <taxon>Rhynchobdellida</taxon>
        <taxon>Glossiphoniidae</taxon>
        <taxon>Helobdella</taxon>
    </lineage>
</organism>
<dbReference type="GO" id="GO:0098609">
    <property type="term" value="P:cell-cell adhesion"/>
    <property type="evidence" value="ECO:0000318"/>
    <property type="project" value="GO_Central"/>
</dbReference>
<dbReference type="HOGENOM" id="CLU_008757_1_1_1"/>
<feature type="compositionally biased region" description="Low complexity" evidence="2">
    <location>
        <begin position="725"/>
        <end position="764"/>
    </location>
</feature>
<feature type="repeat" description="ARM" evidence="1">
    <location>
        <begin position="250"/>
        <end position="292"/>
    </location>
</feature>